<organism evidence="8 9">
    <name type="scientific">Gymnopus androsaceus JB14</name>
    <dbReference type="NCBI Taxonomy" id="1447944"/>
    <lineage>
        <taxon>Eukaryota</taxon>
        <taxon>Fungi</taxon>
        <taxon>Dikarya</taxon>
        <taxon>Basidiomycota</taxon>
        <taxon>Agaricomycotina</taxon>
        <taxon>Agaricomycetes</taxon>
        <taxon>Agaricomycetidae</taxon>
        <taxon>Agaricales</taxon>
        <taxon>Marasmiineae</taxon>
        <taxon>Omphalotaceae</taxon>
        <taxon>Gymnopus</taxon>
    </lineage>
</organism>
<feature type="domain" description="KOW" evidence="7">
    <location>
        <begin position="203"/>
        <end position="230"/>
    </location>
</feature>
<keyword evidence="9" id="KW-1185">Reference proteome</keyword>
<feature type="compositionally biased region" description="Pro residues" evidence="6">
    <location>
        <begin position="778"/>
        <end position="787"/>
    </location>
</feature>
<dbReference type="SMART" id="SM00739">
    <property type="entry name" value="KOW"/>
    <property type="match status" value="5"/>
</dbReference>
<evidence type="ECO:0000256" key="6">
    <source>
        <dbReference type="SAM" id="MobiDB-lite"/>
    </source>
</evidence>
<dbReference type="InterPro" id="IPR005824">
    <property type="entry name" value="KOW"/>
</dbReference>
<reference evidence="8" key="1">
    <citation type="journal article" date="2019" name="Environ. Microbiol.">
        <title>Fungal ecological strategies reflected in gene transcription - a case study of two litter decomposers.</title>
        <authorList>
            <person name="Barbi F."/>
            <person name="Kohler A."/>
            <person name="Barry K."/>
            <person name="Baskaran P."/>
            <person name="Daum C."/>
            <person name="Fauchery L."/>
            <person name="Ihrmark K."/>
            <person name="Kuo A."/>
            <person name="LaButti K."/>
            <person name="Lipzen A."/>
            <person name="Morin E."/>
            <person name="Grigoriev I.V."/>
            <person name="Henrissat B."/>
            <person name="Lindahl B."/>
            <person name="Martin F."/>
        </authorList>
    </citation>
    <scope>NUCLEOTIDE SEQUENCE</scope>
    <source>
        <strain evidence="8">JB14</strain>
    </source>
</reference>
<protein>
    <recommendedName>
        <fullName evidence="4">Chromatin elongation factor SPT5</fullName>
    </recommendedName>
    <alternativeName>
        <fullName evidence="5">Chromatin elongation factor spt5</fullName>
    </alternativeName>
</protein>
<dbReference type="Gene3D" id="3.30.70.940">
    <property type="entry name" value="NusG, N-terminal domain"/>
    <property type="match status" value="1"/>
</dbReference>
<evidence type="ECO:0000313" key="9">
    <source>
        <dbReference type="Proteomes" id="UP000799118"/>
    </source>
</evidence>
<dbReference type="Pfam" id="PF03439">
    <property type="entry name" value="Spt5-NGN"/>
    <property type="match status" value="1"/>
</dbReference>
<dbReference type="InterPro" id="IPR041973">
    <property type="entry name" value="KOW_Spt5_1"/>
</dbReference>
<dbReference type="SUPFAM" id="SSF50104">
    <property type="entry name" value="Translation proteins SH3-like domain"/>
    <property type="match status" value="1"/>
</dbReference>
<feature type="region of interest" description="Disordered" evidence="6">
    <location>
        <begin position="761"/>
        <end position="791"/>
    </location>
</feature>
<dbReference type="Proteomes" id="UP000799118">
    <property type="component" value="Unassembled WGS sequence"/>
</dbReference>
<dbReference type="PANTHER" id="PTHR11125:SF7">
    <property type="entry name" value="TRANSCRIPTION ELONGATION FACTOR SPT5"/>
    <property type="match status" value="1"/>
</dbReference>
<dbReference type="GO" id="GO:0032784">
    <property type="term" value="P:regulation of DNA-templated transcription elongation"/>
    <property type="evidence" value="ECO:0007669"/>
    <property type="project" value="InterPro"/>
</dbReference>
<comment type="similarity">
    <text evidence="1">Belongs to the SPT5 family.</text>
</comment>
<feature type="compositionally biased region" description="Acidic residues" evidence="6">
    <location>
        <begin position="10"/>
        <end position="22"/>
    </location>
</feature>
<dbReference type="GO" id="GO:0032044">
    <property type="term" value="C:DSIF complex"/>
    <property type="evidence" value="ECO:0007669"/>
    <property type="project" value="TreeGrafter"/>
</dbReference>
<dbReference type="GO" id="GO:0003729">
    <property type="term" value="F:mRNA binding"/>
    <property type="evidence" value="ECO:0007669"/>
    <property type="project" value="TreeGrafter"/>
</dbReference>
<feature type="domain" description="KOW" evidence="7">
    <location>
        <begin position="456"/>
        <end position="483"/>
    </location>
</feature>
<proteinExistence type="inferred from homology"/>
<feature type="domain" description="KOW" evidence="7">
    <location>
        <begin position="397"/>
        <end position="424"/>
    </location>
</feature>
<keyword evidence="2" id="KW-0804">Transcription</keyword>
<feature type="domain" description="KOW" evidence="7">
    <location>
        <begin position="622"/>
        <end position="649"/>
    </location>
</feature>
<dbReference type="InterPro" id="IPR039659">
    <property type="entry name" value="SPT5"/>
</dbReference>
<evidence type="ECO:0000256" key="1">
    <source>
        <dbReference type="ARBA" id="ARBA00006956"/>
    </source>
</evidence>
<evidence type="ECO:0000256" key="5">
    <source>
        <dbReference type="ARBA" id="ARBA00031006"/>
    </source>
</evidence>
<feature type="domain" description="KOW" evidence="7">
    <location>
        <begin position="533"/>
        <end position="560"/>
    </location>
</feature>
<dbReference type="InterPro" id="IPR036735">
    <property type="entry name" value="NGN_dom_sf"/>
</dbReference>
<dbReference type="EMBL" id="ML769611">
    <property type="protein sequence ID" value="KAE9391867.1"/>
    <property type="molecule type" value="Genomic_DNA"/>
</dbReference>
<gene>
    <name evidence="8" type="ORF">BT96DRAFT_1000924</name>
</gene>
<evidence type="ECO:0000259" key="7">
    <source>
        <dbReference type="SMART" id="SM00739"/>
    </source>
</evidence>
<name>A0A6A4H412_9AGAR</name>
<feature type="region of interest" description="Disordered" evidence="6">
    <location>
        <begin position="1"/>
        <end position="27"/>
    </location>
</feature>
<evidence type="ECO:0000256" key="4">
    <source>
        <dbReference type="ARBA" id="ARBA00029865"/>
    </source>
</evidence>
<dbReference type="CDD" id="cd06081">
    <property type="entry name" value="KOW_Spt5_1"/>
    <property type="match status" value="1"/>
</dbReference>
<comment type="function">
    <text evidence="3">The SPT4-SPT5 complex mediates both activation and inhibition of transcription elongation, and plays a role in pre-mRNA processing. This complex seems to be important for the stability of the RNA polymerase II elongation machinery on the chromatin template but not for the inherent ability of this machinery to translocate down the gene.</text>
</comment>
<dbReference type="AlphaFoldDB" id="A0A6A4H412"/>
<dbReference type="OrthoDB" id="2933582at2759"/>
<sequence>MKNQFIDLEAQLDSDDEFSEDEHETRQGDVEFLSKTLSETPVPQLIGPSGLDSLVERIEDRYIQRFPSQSPILNHASQSPILNHSSQVAEHDFPTPFRQLFSEKQDWKLWRVKCTPRKEYFIIHDLMQRHETLSDELRSAFYNSRDVGFLYLEAKFTKSGISSLREVLREYSDLKLSSIAVVPEADLQKCLTLAYDSQPAQQVFAGGQWVQIKRGLYRGDIGLVLEDFRDGDSSTGVRVFVIPRLDSTNEDRPSTSKRKRRIRPSPRLFNPTECNTEQLVRHRKPHVFSYAAWRFEYGLQIKTYSAQSLSLAREVPASAYKLFMEAKAKGADVDIHSMPIPSFWRFDVGEQVLVGSGLKYGTIVSGFNPATPPLRPCVEVDSEEGRQLVHVKNITKAIILGQHIDVLAGIHSGKKGFVVAQDKSLLGICTGTSGVDFRVHVNSVKISTPDFRHTETPWLDVRVRLVSGPSQGRQGVVKDVQVSPLRSLAITVRLDSGELLTVGHAAVRECSTQRSLLDYQPLKRHQQQFNVEVPWKDVEVVIKTGRFAGSFAVVKNVQLDFRGVLRLSLWVIAHHCSLDIDHSAVRESTTGALLQDYRPLEGNQLKEFGVNTSLELMRSGPVPWLGLVVDIVRGEYKGQTGAVRDVNRYQVDPSRKPKSASGIMLTIERYVFTVIASTKLVKMDYDAALSEPAIVYVKFSCQMHRQSFYLPLNLDQILVDTDSASNAVTAVNAIDGYETPMPNDWERENIFCGPWSPSCPTPGTSSPERHSSLLHSPPSSPPSPPPLASTASPSALVSAPLLSLDHWILHPNLVGMSIKVEITGGELDTSQKKDGVFVETVAGELGMSVVCRCFNQLVPVPYKFIGSCRQQLNPLGRRVLWLLLGIIQSISGSWFKGFITSTLTQRQRKTIG</sequence>
<dbReference type="GO" id="GO:0006368">
    <property type="term" value="P:transcription elongation by RNA polymerase II"/>
    <property type="evidence" value="ECO:0007669"/>
    <property type="project" value="TreeGrafter"/>
</dbReference>
<dbReference type="GO" id="GO:0006357">
    <property type="term" value="P:regulation of transcription by RNA polymerase II"/>
    <property type="evidence" value="ECO:0007669"/>
    <property type="project" value="InterPro"/>
</dbReference>
<accession>A0A6A4H412</accession>
<dbReference type="InterPro" id="IPR008991">
    <property type="entry name" value="Translation_prot_SH3-like_sf"/>
</dbReference>
<evidence type="ECO:0000313" key="8">
    <source>
        <dbReference type="EMBL" id="KAE9391867.1"/>
    </source>
</evidence>
<evidence type="ECO:0000256" key="2">
    <source>
        <dbReference type="ARBA" id="ARBA00023163"/>
    </source>
</evidence>
<dbReference type="InterPro" id="IPR005100">
    <property type="entry name" value="NGN-domain"/>
</dbReference>
<evidence type="ECO:0000256" key="3">
    <source>
        <dbReference type="ARBA" id="ARBA00024691"/>
    </source>
</evidence>
<dbReference type="PANTHER" id="PTHR11125">
    <property type="entry name" value="SUPPRESSOR OF TY 5"/>
    <property type="match status" value="1"/>
</dbReference>